<dbReference type="EMBL" id="BBLT01000001">
    <property type="protein sequence ID" value="GAL83596.1"/>
    <property type="molecule type" value="Genomic_DNA"/>
</dbReference>
<evidence type="ECO:0000256" key="1">
    <source>
        <dbReference type="SAM" id="SignalP"/>
    </source>
</evidence>
<dbReference type="OrthoDB" id="958574at2"/>
<comment type="caution">
    <text evidence="3">The sequence shown here is derived from an EMBL/GenBank/DDBJ whole genome shotgun (WGS) entry which is preliminary data.</text>
</comment>
<dbReference type="Pfam" id="PF18962">
    <property type="entry name" value="Por_Secre_tail"/>
    <property type="match status" value="1"/>
</dbReference>
<dbReference type="Proteomes" id="UP000030185">
    <property type="component" value="Unassembled WGS sequence"/>
</dbReference>
<protein>
    <recommendedName>
        <fullName evidence="2">Secretion system C-terminal sorting domain-containing protein</fullName>
    </recommendedName>
</protein>
<organism evidence="3 4">
    <name type="scientific">Sporocytophaga myxococcoides</name>
    <dbReference type="NCBI Taxonomy" id="153721"/>
    <lineage>
        <taxon>Bacteria</taxon>
        <taxon>Pseudomonadati</taxon>
        <taxon>Bacteroidota</taxon>
        <taxon>Cytophagia</taxon>
        <taxon>Cytophagales</taxon>
        <taxon>Cytophagaceae</taxon>
        <taxon>Sporocytophaga</taxon>
    </lineage>
</organism>
<dbReference type="eggNOG" id="ENOG50331S1">
    <property type="taxonomic scope" value="Bacteria"/>
</dbReference>
<feature type="domain" description="Secretion system C-terminal sorting" evidence="2">
    <location>
        <begin position="87"/>
        <end position="154"/>
    </location>
</feature>
<feature type="signal peptide" evidence="1">
    <location>
        <begin position="1"/>
        <end position="24"/>
    </location>
</feature>
<dbReference type="STRING" id="153721.MYP_823"/>
<dbReference type="RefSeq" id="WP_052429922.1">
    <property type="nucleotide sequence ID" value="NZ_BBLT01000001.1"/>
</dbReference>
<accession>A0A098L9H8</accession>
<dbReference type="InterPro" id="IPR026444">
    <property type="entry name" value="Secre_tail"/>
</dbReference>
<gene>
    <name evidence="3" type="ORF">MYP_823</name>
</gene>
<dbReference type="NCBIfam" id="TIGR04183">
    <property type="entry name" value="Por_Secre_tail"/>
    <property type="match status" value="1"/>
</dbReference>
<evidence type="ECO:0000313" key="4">
    <source>
        <dbReference type="Proteomes" id="UP000030185"/>
    </source>
</evidence>
<sequence>MLKLSKKAVTLGLLLSLGIIGVKAQNSTVAAGGDGSGSGGTVSYSIGLTSFEAASGTSGSVSAGVQHAYVSVVSGLDHPEINLLAEVYPNPTANNVTLKVDGISTDHLSFVLLDITGNVLQQSSVINSTTTINLENLSNTTYLLKVFRKKHELKTFKIIKNS</sequence>
<proteinExistence type="predicted"/>
<feature type="chain" id="PRO_5001937125" description="Secretion system C-terminal sorting domain-containing protein" evidence="1">
    <location>
        <begin position="25"/>
        <end position="162"/>
    </location>
</feature>
<name>A0A098L9H8_9BACT</name>
<keyword evidence="4" id="KW-1185">Reference proteome</keyword>
<evidence type="ECO:0000259" key="2">
    <source>
        <dbReference type="Pfam" id="PF18962"/>
    </source>
</evidence>
<keyword evidence="1" id="KW-0732">Signal</keyword>
<dbReference type="AlphaFoldDB" id="A0A098L9H8"/>
<reference evidence="3 4" key="1">
    <citation type="submission" date="2014-09" db="EMBL/GenBank/DDBJ databases">
        <title>Sporocytophaga myxococcoides PG-01 genome sequencing.</title>
        <authorList>
            <person name="Liu L."/>
            <person name="Gao P.J."/>
            <person name="Chen G.J."/>
            <person name="Wang L.S."/>
        </authorList>
    </citation>
    <scope>NUCLEOTIDE SEQUENCE [LARGE SCALE GENOMIC DNA]</scope>
    <source>
        <strain evidence="3 4">PG-01</strain>
    </source>
</reference>
<evidence type="ECO:0000313" key="3">
    <source>
        <dbReference type="EMBL" id="GAL83596.1"/>
    </source>
</evidence>